<accession>A0AAE4I381</accession>
<dbReference type="FunFam" id="3.20.20.70:FF:000027">
    <property type="entry name" value="Dihydropyrimidine dehydrogenase [NADP(+)]"/>
    <property type="match status" value="1"/>
</dbReference>
<dbReference type="PROSITE" id="PS00911">
    <property type="entry name" value="DHODEHASE_1"/>
    <property type="match status" value="1"/>
</dbReference>
<proteinExistence type="inferred from homology"/>
<dbReference type="InterPro" id="IPR050074">
    <property type="entry name" value="DHO_dehydrogenase"/>
</dbReference>
<dbReference type="PANTHER" id="PTHR48109:SF1">
    <property type="entry name" value="DIHYDROOROTATE DEHYDROGENASE (FUMARATE)"/>
    <property type="match status" value="1"/>
</dbReference>
<feature type="binding site" evidence="11">
    <location>
        <position position="162"/>
    </location>
    <ligand>
        <name>FMN</name>
        <dbReference type="ChEBI" id="CHEBI:58210"/>
    </ligand>
</feature>
<dbReference type="InterPro" id="IPR012135">
    <property type="entry name" value="Dihydroorotate_DH_1_2"/>
</dbReference>
<feature type="binding site" evidence="11">
    <location>
        <position position="125"/>
    </location>
    <ligand>
        <name>substrate</name>
    </ligand>
</feature>
<feature type="active site" description="Nucleophile" evidence="11">
    <location>
        <position position="128"/>
    </location>
</feature>
<keyword evidence="16" id="KW-1185">Reference proteome</keyword>
<dbReference type="AlphaFoldDB" id="A0AAE4I381"/>
<comment type="caution">
    <text evidence="11">Lacks conserved residue(s) required for the propagation of feature annotation.</text>
</comment>
<dbReference type="EMBL" id="JARQAZ010000007">
    <property type="protein sequence ID" value="MDT2771022.1"/>
    <property type="molecule type" value="Genomic_DNA"/>
</dbReference>
<evidence type="ECO:0000256" key="1">
    <source>
        <dbReference type="ARBA" id="ARBA00001694"/>
    </source>
</evidence>
<evidence type="ECO:0000313" key="16">
    <source>
        <dbReference type="Proteomes" id="UP001269061"/>
    </source>
</evidence>
<feature type="binding site" evidence="11">
    <location>
        <position position="19"/>
    </location>
    <ligand>
        <name>FMN</name>
        <dbReference type="ChEBI" id="CHEBI:58210"/>
    </ligand>
</feature>
<dbReference type="NCBIfam" id="NF002702">
    <property type="entry name" value="PRK02506.1"/>
    <property type="match status" value="1"/>
</dbReference>
<feature type="binding site" evidence="11">
    <location>
        <position position="43"/>
    </location>
    <ligand>
        <name>substrate</name>
    </ligand>
</feature>
<feature type="binding site" evidence="11">
    <location>
        <begin position="43"/>
        <end position="44"/>
    </location>
    <ligand>
        <name>FMN</name>
        <dbReference type="ChEBI" id="CHEBI:58210"/>
    </ligand>
</feature>
<comment type="subunit">
    <text evidence="5">Homodimer.</text>
</comment>
<evidence type="ECO:0000256" key="5">
    <source>
        <dbReference type="ARBA" id="ARBA00011738"/>
    </source>
</evidence>
<dbReference type="HAMAP" id="MF_00224">
    <property type="entry name" value="DHO_dh_type1"/>
    <property type="match status" value="1"/>
</dbReference>
<gene>
    <name evidence="11" type="primary">pyrD</name>
    <name evidence="13" type="ORF">P7H00_08005</name>
    <name evidence="14" type="ORF">P7H46_09245</name>
</gene>
<dbReference type="RefSeq" id="WP_067627151.1">
    <property type="nucleotide sequence ID" value="NZ_BAAAXL010000006.1"/>
</dbReference>
<feature type="binding site" evidence="11">
    <location>
        <begin position="191"/>
        <end position="192"/>
    </location>
    <ligand>
        <name>substrate</name>
    </ligand>
</feature>
<dbReference type="PROSITE" id="PS00912">
    <property type="entry name" value="DHODEHASE_2"/>
    <property type="match status" value="1"/>
</dbReference>
<dbReference type="InterPro" id="IPR033886">
    <property type="entry name" value="DHOD_1A"/>
</dbReference>
<dbReference type="GO" id="GO:0006207">
    <property type="term" value="P:'de novo' pyrimidine nucleobase biosynthetic process"/>
    <property type="evidence" value="ECO:0007669"/>
    <property type="project" value="InterPro"/>
</dbReference>
<evidence type="ECO:0000256" key="11">
    <source>
        <dbReference type="HAMAP-Rule" id="MF_00224"/>
    </source>
</evidence>
<evidence type="ECO:0000313" key="14">
    <source>
        <dbReference type="EMBL" id="MDT2771022.1"/>
    </source>
</evidence>
<evidence type="ECO:0000256" key="10">
    <source>
        <dbReference type="ARBA" id="ARBA00023002"/>
    </source>
</evidence>
<evidence type="ECO:0000256" key="7">
    <source>
        <dbReference type="ARBA" id="ARBA00022630"/>
    </source>
</evidence>
<dbReference type="CDD" id="cd04741">
    <property type="entry name" value="DHOD_1A_like"/>
    <property type="match status" value="1"/>
</dbReference>
<dbReference type="InterPro" id="IPR001295">
    <property type="entry name" value="Dihydroorotate_DH_CS"/>
</dbReference>
<comment type="caution">
    <text evidence="13">The sequence shown here is derived from an EMBL/GenBank/DDBJ whole genome shotgun (WGS) entry which is preliminary data.</text>
</comment>
<dbReference type="InterPro" id="IPR013785">
    <property type="entry name" value="Aldolase_TIM"/>
</dbReference>
<comment type="function">
    <text evidence="11">Catalyzes the conversion of dihydroorotate to orotate.</text>
</comment>
<feature type="binding site" evidence="11">
    <location>
        <position position="125"/>
    </location>
    <ligand>
        <name>FMN</name>
        <dbReference type="ChEBI" id="CHEBI:58210"/>
    </ligand>
</feature>
<dbReference type="GO" id="GO:0005737">
    <property type="term" value="C:cytoplasm"/>
    <property type="evidence" value="ECO:0007669"/>
    <property type="project" value="UniProtKB-SubCell"/>
</dbReference>
<dbReference type="GO" id="GO:1990663">
    <property type="term" value="F:dihydroorotate dehydrogenase (fumarate) activity"/>
    <property type="evidence" value="ECO:0007669"/>
    <property type="project" value="UniProtKB-EC"/>
</dbReference>
<keyword evidence="10 11" id="KW-0560">Oxidoreductase</keyword>
<feature type="binding site" evidence="11">
    <location>
        <position position="219"/>
    </location>
    <ligand>
        <name>FMN</name>
        <dbReference type="ChEBI" id="CHEBI:58210"/>
    </ligand>
</feature>
<dbReference type="InterPro" id="IPR024920">
    <property type="entry name" value="Dihydroorotate_DH_1"/>
</dbReference>
<dbReference type="Gene3D" id="3.20.20.70">
    <property type="entry name" value="Aldolase class I"/>
    <property type="match status" value="1"/>
</dbReference>
<keyword evidence="8 11" id="KW-0288">FMN</keyword>
<evidence type="ECO:0000313" key="13">
    <source>
        <dbReference type="EMBL" id="MDT2737069.1"/>
    </source>
</evidence>
<dbReference type="Proteomes" id="UP001269061">
    <property type="component" value="Unassembled WGS sequence"/>
</dbReference>
<reference evidence="13 16" key="1">
    <citation type="submission" date="2023-03" db="EMBL/GenBank/DDBJ databases">
        <authorList>
            <person name="Shen W."/>
            <person name="Cai J."/>
        </authorList>
    </citation>
    <scope>NUCLEOTIDE SEQUENCE</scope>
    <source>
        <strain evidence="13">P69-2</strain>
        <strain evidence="14 16">Y59</strain>
    </source>
</reference>
<dbReference type="Pfam" id="PF01180">
    <property type="entry name" value="DHO_dh"/>
    <property type="match status" value="1"/>
</dbReference>
<evidence type="ECO:0000313" key="15">
    <source>
        <dbReference type="Proteomes" id="UP001180842"/>
    </source>
</evidence>
<comment type="subcellular location">
    <subcellularLocation>
        <location evidence="2 11">Cytoplasm</location>
    </subcellularLocation>
</comment>
<feature type="binding site" evidence="11">
    <location>
        <begin position="269"/>
        <end position="270"/>
    </location>
    <ligand>
        <name>FMN</name>
        <dbReference type="ChEBI" id="CHEBI:58210"/>
    </ligand>
</feature>
<dbReference type="PANTHER" id="PTHR48109">
    <property type="entry name" value="DIHYDROOROTATE DEHYDROGENASE (QUINONE), MITOCHONDRIAL-RELATED"/>
    <property type="match status" value="1"/>
</dbReference>
<evidence type="ECO:0000256" key="2">
    <source>
        <dbReference type="ARBA" id="ARBA00004496"/>
    </source>
</evidence>
<dbReference type="EMBL" id="JARQAI010000009">
    <property type="protein sequence ID" value="MDT2737069.1"/>
    <property type="molecule type" value="Genomic_DNA"/>
</dbReference>
<keyword evidence="9 11" id="KW-0665">Pyrimidine biosynthesis</keyword>
<keyword evidence="7 11" id="KW-0285">Flavoprotein</keyword>
<feature type="domain" description="Dihydroorotate dehydrogenase catalytic" evidence="12">
    <location>
        <begin position="1"/>
        <end position="291"/>
    </location>
</feature>
<evidence type="ECO:0000256" key="9">
    <source>
        <dbReference type="ARBA" id="ARBA00022975"/>
    </source>
</evidence>
<feature type="binding site" evidence="11">
    <location>
        <begin position="247"/>
        <end position="248"/>
    </location>
    <ligand>
        <name>FMN</name>
        <dbReference type="ChEBI" id="CHEBI:58210"/>
    </ligand>
</feature>
<keyword evidence="6 11" id="KW-0963">Cytoplasm</keyword>
<evidence type="ECO:0000256" key="4">
    <source>
        <dbReference type="ARBA" id="ARBA00008008"/>
    </source>
</evidence>
<name>A0AAE4I381_9ENTE</name>
<feature type="binding site" evidence="11">
    <location>
        <position position="190"/>
    </location>
    <ligand>
        <name>FMN</name>
        <dbReference type="ChEBI" id="CHEBI:58210"/>
    </ligand>
</feature>
<evidence type="ECO:0000256" key="3">
    <source>
        <dbReference type="ARBA" id="ARBA00004725"/>
    </source>
</evidence>
<dbReference type="Proteomes" id="UP001180842">
    <property type="component" value="Unassembled WGS sequence"/>
</dbReference>
<dbReference type="InterPro" id="IPR005720">
    <property type="entry name" value="Dihydroorotate_DH_cat"/>
</dbReference>
<evidence type="ECO:0000256" key="8">
    <source>
        <dbReference type="ARBA" id="ARBA00022643"/>
    </source>
</evidence>
<evidence type="ECO:0000256" key="6">
    <source>
        <dbReference type="ARBA" id="ARBA00022490"/>
    </source>
</evidence>
<dbReference type="EC" id="1.3.-.-" evidence="11"/>
<organism evidence="13 15">
    <name type="scientific">Enterococcus pseudoavium</name>
    <dbReference type="NCBI Taxonomy" id="44007"/>
    <lineage>
        <taxon>Bacteria</taxon>
        <taxon>Bacillati</taxon>
        <taxon>Bacillota</taxon>
        <taxon>Bacilli</taxon>
        <taxon>Lactobacillales</taxon>
        <taxon>Enterococcaceae</taxon>
        <taxon>Enterococcus</taxon>
    </lineage>
</organism>
<comment type="catalytic activity">
    <reaction evidence="1">
        <text>(S)-dihydroorotate + fumarate = orotate + succinate</text>
        <dbReference type="Rhea" id="RHEA:30059"/>
        <dbReference type="ChEBI" id="CHEBI:29806"/>
        <dbReference type="ChEBI" id="CHEBI:30031"/>
        <dbReference type="ChEBI" id="CHEBI:30839"/>
        <dbReference type="ChEBI" id="CHEBI:30864"/>
        <dbReference type="EC" id="1.3.98.1"/>
    </reaction>
</comment>
<protein>
    <recommendedName>
        <fullName evidence="11">Dihydroorotate dehydrogenase</fullName>
        <shortName evidence="11">DHOD</shortName>
        <shortName evidence="11">DHODase</shortName>
        <shortName evidence="11">DHOdehase</shortName>
        <ecNumber evidence="11">1.3.-.-</ecNumber>
    </recommendedName>
</protein>
<comment type="similarity">
    <text evidence="4 11">Belongs to the dihydroorotate dehydrogenase family. Type 1 subfamily.</text>
</comment>
<evidence type="ECO:0000259" key="12">
    <source>
        <dbReference type="Pfam" id="PF01180"/>
    </source>
</evidence>
<dbReference type="SUPFAM" id="SSF51395">
    <property type="entry name" value="FMN-linked oxidoreductases"/>
    <property type="match status" value="1"/>
</dbReference>
<dbReference type="Gene3D" id="2.30.26.10">
    <property type="entry name" value="Dihydroorotate Dehydrogenase A, chain A, domain 2"/>
    <property type="match status" value="1"/>
</dbReference>
<comment type="cofactor">
    <cofactor evidence="11">
        <name>FMN</name>
        <dbReference type="ChEBI" id="CHEBI:58210"/>
    </cofactor>
    <text evidence="11">Binds 1 FMN per subunit.</text>
</comment>
<dbReference type="PIRSF" id="PIRSF000164">
    <property type="entry name" value="DHO_oxidase"/>
    <property type="match status" value="1"/>
</dbReference>
<dbReference type="InterPro" id="IPR023359">
    <property type="entry name" value="Dihydro_DH_chainA_dom2"/>
</dbReference>
<comment type="pathway">
    <text evidence="3 11">Pyrimidine metabolism; UMP biosynthesis via de novo pathway.</text>
</comment>
<comment type="catalytic activity">
    <reaction evidence="11">
        <text>(S)-dihydroorotate + A = orotate + AH2</text>
        <dbReference type="Rhea" id="RHEA:18073"/>
        <dbReference type="ChEBI" id="CHEBI:13193"/>
        <dbReference type="ChEBI" id="CHEBI:17499"/>
        <dbReference type="ChEBI" id="CHEBI:30839"/>
        <dbReference type="ChEBI" id="CHEBI:30864"/>
    </reaction>
</comment>
<dbReference type="GO" id="GO:0044205">
    <property type="term" value="P:'de novo' UMP biosynthetic process"/>
    <property type="evidence" value="ECO:0007669"/>
    <property type="project" value="UniProtKB-UniRule"/>
</dbReference>
<sequence length="309" mass="33709">MLNTQFLNYTLTSPIMNASGVHCTTTEELQNLADSAAGAIVTKSATKHFRVGNPHPRYADLPLGSINSTGLANNGFDYYLDYVSSNNLEGAKPLFFSVAGMTFEENLYMLNKIQASSFTGITELNLSCPNLPGKPQIAYDFPLTEQILTKIFSFFTKPLGVKLPPYFDLVHFDQMAKILNQFPLAFINSINSIGNGLYVDTATETTVIKPKDGFGGIGGAYVKPTALANVNGFYQRLNPQIKIIGTGGVNSGQDVFEHLLCGAQIVQVGTALHREGPQIFSRLANELADLMEQKGYQSIEDFRGKIKTS</sequence>